<keyword evidence="8" id="KW-1185">Reference proteome</keyword>
<proteinExistence type="inferred from homology"/>
<dbReference type="PANTHER" id="PTHR43825:SF1">
    <property type="entry name" value="TRANSKETOLASE-LIKE PYRIMIDINE-BINDING DOMAIN-CONTAINING PROTEIN"/>
    <property type="match status" value="1"/>
</dbReference>
<sequence>MAHLVEKFPIDLKSFKKLKLDPKKPQLSKEEKEVLTFNIQLLRDTIVYFTATASARGVSGHTGGAYDTVPEVCMLLAIMEGDPSKYVPIIWDEAGHRVATQYLLSALDGSLPPEHLLHYRAANSRLPGHPELGLTPGVKFSSGRLGHMWPLVNGVALANRDKGVFCLGSDGSQQEGNDAEAARLAVAQNLNVKLFIDDNDVTIAGHPSKYLKGYNVAKTLEGHGMKVITAQGEDFESLWSAVAEAVACNGPAAVVSKRVMAPGIPDIEGSPHAHDVIPVASATRYLEKRGLGNLASIYNEIKPILNPYLFIGSSHELGANRVIFGEAVNMVLDTLPPEEAKAKVLVVDSDLEGSTGLKSIHQKHPEVFLSSGIMERGNFSAAAGFGFDPDKFGVFSTFSAFLEMVISELTMARLNNCNVLSHFSHSGVDEADNTCHFGLNNMFGDNGLTDVQSYLYFPADAAQMVAVVKRVFFERGVRFIFSTRAKVPWILKEDGARFFEGDYKFIPGKDDIIAEGKAGYVVSFGEMLYRSWDAVLRCRQQGLDVGLINKPCLNVVDEQVIKKIGQTPFVLVVESLNQKTGLGSKFGTWLLERQLTPKYGYMGTTKEGCGGLWEQIPYQNLDPQSIISKIMELAH</sequence>
<feature type="domain" description="Transketolase-like pyrimidine-binding" evidence="6">
    <location>
        <begin position="318"/>
        <end position="490"/>
    </location>
</feature>
<dbReference type="InterPro" id="IPR033248">
    <property type="entry name" value="Transketolase_C"/>
</dbReference>
<evidence type="ECO:0000256" key="4">
    <source>
        <dbReference type="ARBA" id="ARBA00001964"/>
    </source>
</evidence>
<dbReference type="SUPFAM" id="SSF52518">
    <property type="entry name" value="Thiamin diphosphate-binding fold (THDP-binding)"/>
    <property type="match status" value="2"/>
</dbReference>
<dbReference type="SUPFAM" id="SSF52922">
    <property type="entry name" value="TK C-terminal domain-like"/>
    <property type="match status" value="1"/>
</dbReference>
<dbReference type="Pfam" id="PF02779">
    <property type="entry name" value="Transket_pyr"/>
    <property type="match status" value="1"/>
</dbReference>
<dbReference type="Pfam" id="PF02780">
    <property type="entry name" value="Transketolase_C"/>
    <property type="match status" value="1"/>
</dbReference>
<organism evidence="7 8">
    <name type="scientific">Coprinellus micaceus</name>
    <name type="common">Glistening ink-cap mushroom</name>
    <name type="synonym">Coprinus micaceus</name>
    <dbReference type="NCBI Taxonomy" id="71717"/>
    <lineage>
        <taxon>Eukaryota</taxon>
        <taxon>Fungi</taxon>
        <taxon>Dikarya</taxon>
        <taxon>Basidiomycota</taxon>
        <taxon>Agaricomycotina</taxon>
        <taxon>Agaricomycetes</taxon>
        <taxon>Agaricomycetidae</taxon>
        <taxon>Agaricales</taxon>
        <taxon>Agaricineae</taxon>
        <taxon>Psathyrellaceae</taxon>
        <taxon>Coprinellus</taxon>
    </lineage>
</organism>
<comment type="cofactor">
    <cofactor evidence="1">
        <name>Mn(2+)</name>
        <dbReference type="ChEBI" id="CHEBI:29035"/>
    </cofactor>
</comment>
<evidence type="ECO:0000256" key="3">
    <source>
        <dbReference type="ARBA" id="ARBA00001946"/>
    </source>
</evidence>
<dbReference type="STRING" id="71717.A0A4Y7SNV0"/>
<dbReference type="InterPro" id="IPR009014">
    <property type="entry name" value="Transketo_C/PFOR_II"/>
</dbReference>
<dbReference type="Gene3D" id="3.40.50.920">
    <property type="match status" value="1"/>
</dbReference>
<dbReference type="Proteomes" id="UP000298030">
    <property type="component" value="Unassembled WGS sequence"/>
</dbReference>
<evidence type="ECO:0000256" key="2">
    <source>
        <dbReference type="ARBA" id="ARBA00001941"/>
    </source>
</evidence>
<evidence type="ECO:0000259" key="6">
    <source>
        <dbReference type="SMART" id="SM00861"/>
    </source>
</evidence>
<dbReference type="PANTHER" id="PTHR43825">
    <property type="entry name" value="PYRUVATE DEHYDROGENASE E1 COMPONENT"/>
    <property type="match status" value="1"/>
</dbReference>
<comment type="cofactor">
    <cofactor evidence="4">
        <name>thiamine diphosphate</name>
        <dbReference type="ChEBI" id="CHEBI:58937"/>
    </cofactor>
</comment>
<comment type="cofactor">
    <cofactor evidence="3">
        <name>Mg(2+)</name>
        <dbReference type="ChEBI" id="CHEBI:18420"/>
    </cofactor>
</comment>
<reference evidence="7 8" key="1">
    <citation type="journal article" date="2019" name="Nat. Ecol. Evol.">
        <title>Megaphylogeny resolves global patterns of mushroom evolution.</title>
        <authorList>
            <person name="Varga T."/>
            <person name="Krizsan K."/>
            <person name="Foldi C."/>
            <person name="Dima B."/>
            <person name="Sanchez-Garcia M."/>
            <person name="Sanchez-Ramirez S."/>
            <person name="Szollosi G.J."/>
            <person name="Szarkandi J.G."/>
            <person name="Papp V."/>
            <person name="Albert L."/>
            <person name="Andreopoulos W."/>
            <person name="Angelini C."/>
            <person name="Antonin V."/>
            <person name="Barry K.W."/>
            <person name="Bougher N.L."/>
            <person name="Buchanan P."/>
            <person name="Buyck B."/>
            <person name="Bense V."/>
            <person name="Catcheside P."/>
            <person name="Chovatia M."/>
            <person name="Cooper J."/>
            <person name="Damon W."/>
            <person name="Desjardin D."/>
            <person name="Finy P."/>
            <person name="Geml J."/>
            <person name="Haridas S."/>
            <person name="Hughes K."/>
            <person name="Justo A."/>
            <person name="Karasinski D."/>
            <person name="Kautmanova I."/>
            <person name="Kiss B."/>
            <person name="Kocsube S."/>
            <person name="Kotiranta H."/>
            <person name="LaButti K.M."/>
            <person name="Lechner B.E."/>
            <person name="Liimatainen K."/>
            <person name="Lipzen A."/>
            <person name="Lukacs Z."/>
            <person name="Mihaltcheva S."/>
            <person name="Morgado L.N."/>
            <person name="Niskanen T."/>
            <person name="Noordeloos M.E."/>
            <person name="Ohm R.A."/>
            <person name="Ortiz-Santana B."/>
            <person name="Ovrebo C."/>
            <person name="Racz N."/>
            <person name="Riley R."/>
            <person name="Savchenko A."/>
            <person name="Shiryaev A."/>
            <person name="Soop K."/>
            <person name="Spirin V."/>
            <person name="Szebenyi C."/>
            <person name="Tomsovsky M."/>
            <person name="Tulloss R.E."/>
            <person name="Uehling J."/>
            <person name="Grigoriev I.V."/>
            <person name="Vagvolgyi C."/>
            <person name="Papp T."/>
            <person name="Martin F.M."/>
            <person name="Miettinen O."/>
            <person name="Hibbett D.S."/>
            <person name="Nagy L.G."/>
        </authorList>
    </citation>
    <scope>NUCLEOTIDE SEQUENCE [LARGE SCALE GENOMIC DNA]</scope>
    <source>
        <strain evidence="7 8">FP101781</strain>
    </source>
</reference>
<dbReference type="GO" id="GO:0005737">
    <property type="term" value="C:cytoplasm"/>
    <property type="evidence" value="ECO:0007669"/>
    <property type="project" value="UniProtKB-ARBA"/>
</dbReference>
<dbReference type="SMART" id="SM00861">
    <property type="entry name" value="Transket_pyr"/>
    <property type="match status" value="1"/>
</dbReference>
<dbReference type="EMBL" id="QPFP01000080">
    <property type="protein sequence ID" value="TEB23284.1"/>
    <property type="molecule type" value="Genomic_DNA"/>
</dbReference>
<evidence type="ECO:0000313" key="7">
    <source>
        <dbReference type="EMBL" id="TEB23284.1"/>
    </source>
</evidence>
<dbReference type="InterPro" id="IPR005475">
    <property type="entry name" value="Transketolase-like_Pyr-bd"/>
</dbReference>
<evidence type="ECO:0000313" key="8">
    <source>
        <dbReference type="Proteomes" id="UP000298030"/>
    </source>
</evidence>
<gene>
    <name evidence="7" type="ORF">FA13DRAFT_1798248</name>
</gene>
<dbReference type="AlphaFoldDB" id="A0A4Y7SNV0"/>
<dbReference type="GO" id="GO:0006091">
    <property type="term" value="P:generation of precursor metabolites and energy"/>
    <property type="evidence" value="ECO:0007669"/>
    <property type="project" value="UniProtKB-ARBA"/>
</dbReference>
<dbReference type="InterPro" id="IPR005474">
    <property type="entry name" value="Transketolase_N"/>
</dbReference>
<dbReference type="InterPro" id="IPR029061">
    <property type="entry name" value="THDP-binding"/>
</dbReference>
<comment type="similarity">
    <text evidence="5">Belongs to the transketolase family.</text>
</comment>
<evidence type="ECO:0000256" key="1">
    <source>
        <dbReference type="ARBA" id="ARBA00001936"/>
    </source>
</evidence>
<comment type="cofactor">
    <cofactor evidence="2">
        <name>Co(2+)</name>
        <dbReference type="ChEBI" id="CHEBI:48828"/>
    </cofactor>
</comment>
<dbReference type="Pfam" id="PF00456">
    <property type="entry name" value="Transketolase_N"/>
    <property type="match status" value="1"/>
</dbReference>
<evidence type="ECO:0000256" key="5">
    <source>
        <dbReference type="ARBA" id="ARBA00007131"/>
    </source>
</evidence>
<dbReference type="OrthoDB" id="10267175at2759"/>
<accession>A0A4Y7SNV0</accession>
<protein>
    <submittedName>
        <fullName evidence="7">Transketolase</fullName>
    </submittedName>
</protein>
<dbReference type="InterPro" id="IPR051157">
    <property type="entry name" value="PDH/Transketolase"/>
</dbReference>
<comment type="caution">
    <text evidence="7">The sequence shown here is derived from an EMBL/GenBank/DDBJ whole genome shotgun (WGS) entry which is preliminary data.</text>
</comment>
<name>A0A4Y7SNV0_COPMI</name>
<dbReference type="Gene3D" id="3.40.50.970">
    <property type="match status" value="2"/>
</dbReference>